<evidence type="ECO:0000313" key="3">
    <source>
        <dbReference type="EMBL" id="PYH41171.1"/>
    </source>
</evidence>
<accession>A0A318Z1K9</accession>
<dbReference type="EMBL" id="KZ821268">
    <property type="protein sequence ID" value="PYH41171.1"/>
    <property type="molecule type" value="Genomic_DNA"/>
</dbReference>
<dbReference type="Proteomes" id="UP000248349">
    <property type="component" value="Unassembled WGS sequence"/>
</dbReference>
<feature type="region of interest" description="Disordered" evidence="1">
    <location>
        <begin position="110"/>
        <end position="170"/>
    </location>
</feature>
<proteinExistence type="predicted"/>
<dbReference type="InterPro" id="IPR049403">
    <property type="entry name" value="Ebp1_C"/>
</dbReference>
<feature type="compositionally biased region" description="Polar residues" evidence="1">
    <location>
        <begin position="480"/>
        <end position="497"/>
    </location>
</feature>
<name>A0A318Z1K9_9EURO</name>
<keyword evidence="4" id="KW-1185">Reference proteome</keyword>
<feature type="region of interest" description="Disordered" evidence="1">
    <location>
        <begin position="251"/>
        <end position="271"/>
    </location>
</feature>
<dbReference type="OrthoDB" id="284473at2759"/>
<gene>
    <name evidence="3" type="ORF">BP01DRAFT_306496</name>
</gene>
<feature type="compositionally biased region" description="Polar residues" evidence="1">
    <location>
        <begin position="331"/>
        <end position="350"/>
    </location>
</feature>
<sequence>MSEEHSLRLVNAEPRGAEKASEHTYTPDQESIDQRLKRLRDQVLPVYPFLLTVPTDVPFRLGGRFVNNWAVSNDGPFTPEEQQLQYMTFLTHHDGDSLLAAVGNWSDGAGNVMSDQQSGPQSAASTPSYNSLKKKISLNDYKNRRKSGVTSGSPINREAQSQSSSAPVLNGGQSIIKASGFVDVVQGPAEKVAPANLQSSSGDKNMNRKRRFEVDHEPVKTAEKEFVSLKRTKLSPDPSVEPIKVGRARSNGLPALLSPTLPPVSSSPRLPRLLSPTLPPDIEKELSMQNVDFVSIGSLQHPSVSNIDTSNIPRVKSTVRGSSHLRLSPAPSRQSKSLNSGFIKRSSASQDHSDVDSSKSTKGGSFNIPKDVVENLLSPRSSYHSNHTRTKFLVRLKYGRANRKRVEALLKFSGKRKIGAPASPVKSAEISHAPVPEQAVAKAITSNHAESGNKLARNAIKTKPGGAKMSSNEFTKESKASSITDQPQSSKFTSSHDAQPLQDRSKQMQIALGRSSAQTIGGTGGRNPPQSGVKHLVDLTTPTKLPSPQQSSVTSRQCERRAWKDEYQKYGSLGRELKHAAERHTAKDNVTAVNEKLAVATAVEAIICFILAFVADDHSKALTRQIADSSSWLSILAYWRVVKKNSSPYPRLHSLCLILGAISYDAIHALDLERLATTALPEEHINAPTSASEITSTVFDEYKKARKEFYELKQRLLECYRESQKLWLEGSRGLSEDILASEFPTSTPSEIISFSCAILREWCTKEGIGWSSKLDV</sequence>
<feature type="compositionally biased region" description="Polar residues" evidence="1">
    <location>
        <begin position="148"/>
        <end position="170"/>
    </location>
</feature>
<feature type="region of interest" description="Disordered" evidence="1">
    <location>
        <begin position="304"/>
        <end position="369"/>
    </location>
</feature>
<dbReference type="Pfam" id="PF21204">
    <property type="entry name" value="Ebp1_C"/>
    <property type="match status" value="1"/>
</dbReference>
<feature type="region of interest" description="Disordered" evidence="1">
    <location>
        <begin position="1"/>
        <end position="32"/>
    </location>
</feature>
<feature type="compositionally biased region" description="Polar residues" evidence="1">
    <location>
        <begin position="113"/>
        <end position="131"/>
    </location>
</feature>
<feature type="compositionally biased region" description="Low complexity" evidence="1">
    <location>
        <begin position="253"/>
        <end position="271"/>
    </location>
</feature>
<evidence type="ECO:0000256" key="1">
    <source>
        <dbReference type="SAM" id="MobiDB-lite"/>
    </source>
</evidence>
<dbReference type="STRING" id="1450539.A0A318Z1K9"/>
<feature type="domain" description="Ell binding protein Ebp1 C-terminal" evidence="2">
    <location>
        <begin position="594"/>
        <end position="745"/>
    </location>
</feature>
<organism evidence="3 4">
    <name type="scientific">Aspergillus saccharolyticus JOP 1030-1</name>
    <dbReference type="NCBI Taxonomy" id="1450539"/>
    <lineage>
        <taxon>Eukaryota</taxon>
        <taxon>Fungi</taxon>
        <taxon>Dikarya</taxon>
        <taxon>Ascomycota</taxon>
        <taxon>Pezizomycotina</taxon>
        <taxon>Eurotiomycetes</taxon>
        <taxon>Eurotiomycetidae</taxon>
        <taxon>Eurotiales</taxon>
        <taxon>Aspergillaceae</taxon>
        <taxon>Aspergillus</taxon>
        <taxon>Aspergillus subgen. Circumdati</taxon>
    </lineage>
</organism>
<reference evidence="3 4" key="1">
    <citation type="submission" date="2016-12" db="EMBL/GenBank/DDBJ databases">
        <title>The genomes of Aspergillus section Nigri reveals drivers in fungal speciation.</title>
        <authorList>
            <consortium name="DOE Joint Genome Institute"/>
            <person name="Vesth T.C."/>
            <person name="Nybo J."/>
            <person name="Theobald S."/>
            <person name="Brandl J."/>
            <person name="Frisvad J.C."/>
            <person name="Nielsen K.F."/>
            <person name="Lyhne E.K."/>
            <person name="Kogle M.E."/>
            <person name="Kuo A."/>
            <person name="Riley R."/>
            <person name="Clum A."/>
            <person name="Nolan M."/>
            <person name="Lipzen A."/>
            <person name="Salamov A."/>
            <person name="Henrissat B."/>
            <person name="Wiebenga A."/>
            <person name="De Vries R.P."/>
            <person name="Grigoriev I.V."/>
            <person name="Mortensen U.H."/>
            <person name="Andersen M.R."/>
            <person name="Baker S.E."/>
        </authorList>
    </citation>
    <scope>NUCLEOTIDE SEQUENCE [LARGE SCALE GENOMIC DNA]</scope>
    <source>
        <strain evidence="3 4">JOP 1030-1</strain>
    </source>
</reference>
<dbReference type="AlphaFoldDB" id="A0A318Z1K9"/>
<dbReference type="GeneID" id="37073469"/>
<feature type="region of interest" description="Disordered" evidence="1">
    <location>
        <begin position="462"/>
        <end position="509"/>
    </location>
</feature>
<dbReference type="RefSeq" id="XP_025427153.1">
    <property type="nucleotide sequence ID" value="XM_025572241.1"/>
</dbReference>
<protein>
    <recommendedName>
        <fullName evidence="2">Ell binding protein Ebp1 C-terminal domain-containing protein</fullName>
    </recommendedName>
</protein>
<evidence type="ECO:0000259" key="2">
    <source>
        <dbReference type="Pfam" id="PF21204"/>
    </source>
</evidence>
<evidence type="ECO:0000313" key="4">
    <source>
        <dbReference type="Proteomes" id="UP000248349"/>
    </source>
</evidence>